<name>A0A0D9W8S0_9ORYZ</name>
<reference evidence="2 3" key="1">
    <citation type="submission" date="2012-08" db="EMBL/GenBank/DDBJ databases">
        <title>Oryza genome evolution.</title>
        <authorList>
            <person name="Wing R.A."/>
        </authorList>
    </citation>
    <scope>NUCLEOTIDE SEQUENCE</scope>
</reference>
<evidence type="ECO:0000313" key="2">
    <source>
        <dbReference type="EnsemblPlants" id="LPERR04G19100.3"/>
    </source>
</evidence>
<dbReference type="AlphaFoldDB" id="A0A0D9W8S0"/>
<dbReference type="HOGENOM" id="CLU_2964163_0_0_1"/>
<evidence type="ECO:0000313" key="3">
    <source>
        <dbReference type="Proteomes" id="UP000032180"/>
    </source>
</evidence>
<dbReference type="EnsemblPlants" id="LPERR04G19100.3">
    <property type="protein sequence ID" value="LPERR04G19100.3"/>
    <property type="gene ID" value="LPERR04G19100"/>
</dbReference>
<reference evidence="3" key="2">
    <citation type="submission" date="2013-12" db="EMBL/GenBank/DDBJ databases">
        <authorList>
            <person name="Yu Y."/>
            <person name="Lee S."/>
            <person name="de Baynast K."/>
            <person name="Wissotski M."/>
            <person name="Liu L."/>
            <person name="Talag J."/>
            <person name="Goicoechea J."/>
            <person name="Angelova A."/>
            <person name="Jetty R."/>
            <person name="Kudrna D."/>
            <person name="Golser W."/>
            <person name="Rivera L."/>
            <person name="Zhang J."/>
            <person name="Wing R."/>
        </authorList>
    </citation>
    <scope>NUCLEOTIDE SEQUENCE</scope>
</reference>
<reference evidence="2" key="3">
    <citation type="submission" date="2015-04" db="UniProtKB">
        <authorList>
            <consortium name="EnsemblPlants"/>
        </authorList>
    </citation>
    <scope>IDENTIFICATION</scope>
</reference>
<feature type="region of interest" description="Disordered" evidence="1">
    <location>
        <begin position="1"/>
        <end position="34"/>
    </location>
</feature>
<dbReference type="Gramene" id="LPERR04G19100.3">
    <property type="protein sequence ID" value="LPERR04G19100.3"/>
    <property type="gene ID" value="LPERR04G19100"/>
</dbReference>
<proteinExistence type="predicted"/>
<dbReference type="Proteomes" id="UP000032180">
    <property type="component" value="Chromosome 4"/>
</dbReference>
<organism evidence="2 3">
    <name type="scientific">Leersia perrieri</name>
    <dbReference type="NCBI Taxonomy" id="77586"/>
    <lineage>
        <taxon>Eukaryota</taxon>
        <taxon>Viridiplantae</taxon>
        <taxon>Streptophyta</taxon>
        <taxon>Embryophyta</taxon>
        <taxon>Tracheophyta</taxon>
        <taxon>Spermatophyta</taxon>
        <taxon>Magnoliopsida</taxon>
        <taxon>Liliopsida</taxon>
        <taxon>Poales</taxon>
        <taxon>Poaceae</taxon>
        <taxon>BOP clade</taxon>
        <taxon>Oryzoideae</taxon>
        <taxon>Oryzeae</taxon>
        <taxon>Oryzinae</taxon>
        <taxon>Leersia</taxon>
    </lineage>
</organism>
<protein>
    <submittedName>
        <fullName evidence="2">Uncharacterized protein</fullName>
    </submittedName>
</protein>
<accession>A0A0D9W8S0</accession>
<sequence length="59" mass="6153">MASTPAAAPGGLASLPQAPSSSLPGFHEAPPTLRISRPSWIVRTEFHRKGTVEGKRGMG</sequence>
<feature type="compositionally biased region" description="Low complexity" evidence="1">
    <location>
        <begin position="1"/>
        <end position="24"/>
    </location>
</feature>
<keyword evidence="3" id="KW-1185">Reference proteome</keyword>
<evidence type="ECO:0000256" key="1">
    <source>
        <dbReference type="SAM" id="MobiDB-lite"/>
    </source>
</evidence>